<organism evidence="2 4">
    <name type="scientific">Schistosoma mattheei</name>
    <dbReference type="NCBI Taxonomy" id="31246"/>
    <lineage>
        <taxon>Eukaryota</taxon>
        <taxon>Metazoa</taxon>
        <taxon>Spiralia</taxon>
        <taxon>Lophotrochozoa</taxon>
        <taxon>Platyhelminthes</taxon>
        <taxon>Trematoda</taxon>
        <taxon>Digenea</taxon>
        <taxon>Strigeidida</taxon>
        <taxon>Schistosomatoidea</taxon>
        <taxon>Schistosomatidae</taxon>
        <taxon>Schistosoma</taxon>
    </lineage>
</organism>
<evidence type="ECO:0000313" key="1">
    <source>
        <dbReference type="EMBL" id="VDP36079.1"/>
    </source>
</evidence>
<keyword evidence="3" id="KW-1185">Reference proteome</keyword>
<gene>
    <name evidence="1" type="ORF">SMTD_LOCUS6839</name>
</gene>
<dbReference type="OrthoDB" id="6270786at2759"/>
<dbReference type="EMBL" id="UZAL01027842">
    <property type="protein sequence ID" value="VDP36079.1"/>
    <property type="molecule type" value="Genomic_DNA"/>
</dbReference>
<accession>A0A183NXK3</accession>
<protein>
    <submittedName>
        <fullName evidence="4">Cysteine-rich motor neuron 1 protein</fullName>
    </submittedName>
</protein>
<dbReference type="WBParaSite" id="SMTH1_71110.1">
    <property type="protein sequence ID" value="SMTH1_71110.1"/>
    <property type="gene ID" value="SMTH1_71110"/>
</dbReference>
<name>A0A183NXK3_9TREM</name>
<reference evidence="1 3" key="1">
    <citation type="submission" date="2018-11" db="EMBL/GenBank/DDBJ databases">
        <authorList>
            <consortium name="Pathogen Informatics"/>
        </authorList>
    </citation>
    <scope>NUCLEOTIDE SEQUENCE [LARGE SCALE GENOMIC DNA]</scope>
    <source>
        <strain evidence="1">Denwood</strain>
        <strain evidence="3">Denwood, Zambia</strain>
    </source>
</reference>
<reference evidence="4" key="2">
    <citation type="submission" date="2023-11" db="UniProtKB">
        <authorList>
            <consortium name="WormBaseParasite"/>
        </authorList>
    </citation>
    <scope>IDENTIFICATION</scope>
</reference>
<evidence type="ECO:0000313" key="2">
    <source>
        <dbReference type="Proteomes" id="UP000050791"/>
    </source>
</evidence>
<dbReference type="Proteomes" id="UP000050791">
    <property type="component" value="Unassembled WGS sequence"/>
</dbReference>
<evidence type="ECO:0000313" key="4">
    <source>
        <dbReference type="WBParaSite" id="SMTH1_71110.1"/>
    </source>
</evidence>
<sequence length="210" mass="24437">MTRHVVVKQPECLQIKPCNNEYRNLKQHDSQIDMVPWIQSSKNNVHSYAQKSDVDYNNNNEDDDDHADNCNDIHSVSSVSDSYNLRCCLLSACCESCTCFTIPRKCDTIYYALQKYTKYCPSGCPTIVPKPEEEEWNLPPEKNARSFAMCQCCYSPGGIICMKYLDILCCPLCPMWDICKGCDYGYRRFRIQVILDRYKDSHKRRYIPCI</sequence>
<evidence type="ECO:0000313" key="3">
    <source>
        <dbReference type="Proteomes" id="UP000269396"/>
    </source>
</evidence>
<dbReference type="Proteomes" id="UP000269396">
    <property type="component" value="Unassembled WGS sequence"/>
</dbReference>
<proteinExistence type="predicted"/>
<dbReference type="AlphaFoldDB" id="A0A183NXK3"/>